<feature type="transmembrane region" description="Helical" evidence="1">
    <location>
        <begin position="42"/>
        <end position="61"/>
    </location>
</feature>
<comment type="caution">
    <text evidence="2">The sequence shown here is derived from an EMBL/GenBank/DDBJ whole genome shotgun (WGS) entry which is preliminary data.</text>
</comment>
<sequence>MFCSVLIFVFSSAKGFDNGLTFYYFGILLACIFLFNERKNYFYGLTLLLLVLTFFYIGHRYDFELFDIKMGESVEFARRTRIHTFLQLVVFTGFNAIFIITKNSEITRLYEQKERSDQIIMKLTRKLNDNSQSAQIERLVKLAMEDNVLFLSVFKEVFPDCYEALADINPNMTQEEFRFCAMLKLGFTTKEIASYTHLAIRSVQTKKNRLRKSFQIASDEDLYVWIDRIATKSSESSI</sequence>
<protein>
    <submittedName>
        <fullName evidence="2">Diguanylate cyclase</fullName>
    </submittedName>
</protein>
<keyword evidence="1" id="KW-0812">Transmembrane</keyword>
<dbReference type="Gene3D" id="1.10.10.10">
    <property type="entry name" value="Winged helix-like DNA-binding domain superfamily/Winged helix DNA-binding domain"/>
    <property type="match status" value="1"/>
</dbReference>
<dbReference type="Proteomes" id="UP001170954">
    <property type="component" value="Unassembled WGS sequence"/>
</dbReference>
<dbReference type="InterPro" id="IPR016032">
    <property type="entry name" value="Sig_transdc_resp-reg_C-effctor"/>
</dbReference>
<dbReference type="SUPFAM" id="SSF46894">
    <property type="entry name" value="C-terminal effector domain of the bipartite response regulators"/>
    <property type="match status" value="1"/>
</dbReference>
<keyword evidence="3" id="KW-1185">Reference proteome</keyword>
<evidence type="ECO:0000313" key="3">
    <source>
        <dbReference type="Proteomes" id="UP001170954"/>
    </source>
</evidence>
<organism evidence="2 3">
    <name type="scientific">Sphingobacterium hotanense</name>
    <dbReference type="NCBI Taxonomy" id="649196"/>
    <lineage>
        <taxon>Bacteria</taxon>
        <taxon>Pseudomonadati</taxon>
        <taxon>Bacteroidota</taxon>
        <taxon>Sphingobacteriia</taxon>
        <taxon>Sphingobacteriales</taxon>
        <taxon>Sphingobacteriaceae</taxon>
        <taxon>Sphingobacterium</taxon>
    </lineage>
</organism>
<keyword evidence="1" id="KW-0472">Membrane</keyword>
<feature type="transmembrane region" description="Helical" evidence="1">
    <location>
        <begin position="81"/>
        <end position="100"/>
    </location>
</feature>
<gene>
    <name evidence="2" type="ORF">HX018_09920</name>
</gene>
<evidence type="ECO:0000313" key="2">
    <source>
        <dbReference type="EMBL" id="MDM1048553.1"/>
    </source>
</evidence>
<accession>A0ABT7NMT9</accession>
<name>A0ABT7NMT9_9SPHI</name>
<dbReference type="EMBL" id="JACAGK010000024">
    <property type="protein sequence ID" value="MDM1048553.1"/>
    <property type="molecule type" value="Genomic_DNA"/>
</dbReference>
<keyword evidence="1" id="KW-1133">Transmembrane helix</keyword>
<feature type="transmembrane region" description="Helical" evidence="1">
    <location>
        <begin position="20"/>
        <end position="35"/>
    </location>
</feature>
<evidence type="ECO:0000256" key="1">
    <source>
        <dbReference type="SAM" id="Phobius"/>
    </source>
</evidence>
<dbReference type="InterPro" id="IPR036388">
    <property type="entry name" value="WH-like_DNA-bd_sf"/>
</dbReference>
<proteinExistence type="predicted"/>
<reference evidence="2" key="2">
    <citation type="journal article" date="2022" name="Sci. Total Environ.">
        <title>Prevalence, transmission, and molecular epidemiology of tet(X)-positive bacteria among humans, animals, and environmental niches in China: An epidemiological, and genomic-based study.</title>
        <authorList>
            <person name="Dong N."/>
            <person name="Zeng Y."/>
            <person name="Cai C."/>
            <person name="Sun C."/>
            <person name="Lu J."/>
            <person name="Liu C."/>
            <person name="Zhou H."/>
            <person name="Sun Q."/>
            <person name="Shu L."/>
            <person name="Wang H."/>
            <person name="Wang Y."/>
            <person name="Wang S."/>
            <person name="Wu C."/>
            <person name="Chan E.W."/>
            <person name="Chen G."/>
            <person name="Shen Z."/>
            <person name="Chen S."/>
            <person name="Zhang R."/>
        </authorList>
    </citation>
    <scope>NUCLEOTIDE SEQUENCE</scope>
    <source>
        <strain evidence="2">R1692</strain>
    </source>
</reference>
<reference evidence="2" key="1">
    <citation type="submission" date="2020-06" db="EMBL/GenBank/DDBJ databases">
        <authorList>
            <person name="Dong N."/>
        </authorList>
    </citation>
    <scope>NUCLEOTIDE SEQUENCE</scope>
    <source>
        <strain evidence="2">R1692</strain>
    </source>
</reference>